<evidence type="ECO:0000313" key="2">
    <source>
        <dbReference type="Proteomes" id="UP000596247"/>
    </source>
</evidence>
<sequence>MEAELNWDCICPKPMGQPSSVDLVATALFDVNPGLAYQWVREYPKTIASGSLSSLARLTTYWKRVLESAGESSASESLRPDMKDEEWLSSFHNHVIPVLKNNHRIVL</sequence>
<accession>A0A7R8R9L9</accession>
<proteinExistence type="predicted"/>
<evidence type="ECO:0000313" key="1">
    <source>
        <dbReference type="EMBL" id="CAD5236163.1"/>
    </source>
</evidence>
<reference evidence="1 2" key="1">
    <citation type="submission" date="2020-09" db="EMBL/GenBank/DDBJ databases">
        <authorList>
            <person name="Jameson E."/>
        </authorList>
    </citation>
    <scope>NUCLEOTIDE SEQUENCE [LARGE SCALE GENOMIC DNA]</scope>
</reference>
<dbReference type="EMBL" id="LR881104">
    <property type="protein sequence ID" value="CAD5236163.1"/>
    <property type="molecule type" value="Genomic_DNA"/>
</dbReference>
<keyword evidence="2" id="KW-1185">Reference proteome</keyword>
<organism evidence="1 2">
    <name type="scientific">Klebsiella phage vB_KvM-Eowyn</name>
    <dbReference type="NCBI Taxonomy" id="2762819"/>
    <lineage>
        <taxon>Viruses</taxon>
        <taxon>Duplodnaviria</taxon>
        <taxon>Heunggongvirae</taxon>
        <taxon>Uroviricota</taxon>
        <taxon>Caudoviricetes</taxon>
        <taxon>Chimalliviridae</taxon>
        <taxon>Eowynvirus</taxon>
        <taxon>Eowynvirus eowyn</taxon>
    </lineage>
</organism>
<gene>
    <name evidence="1" type="ORF">LLCLJKAH_00174</name>
</gene>
<protein>
    <submittedName>
        <fullName evidence="1">Uncharacterized protein</fullName>
    </submittedName>
</protein>
<dbReference type="Proteomes" id="UP000596247">
    <property type="component" value="Chromosome"/>
</dbReference>
<name>A0A7R8R9L9_9CAUD</name>